<protein>
    <submittedName>
        <fullName evidence="1">Uncharacterized protein</fullName>
    </submittedName>
</protein>
<dbReference type="SUPFAM" id="SSF52935">
    <property type="entry name" value="PK C-terminal domain-like"/>
    <property type="match status" value="1"/>
</dbReference>
<dbReference type="AlphaFoldDB" id="A0A4R7Z3M0"/>
<dbReference type="EMBL" id="SODA01000007">
    <property type="protein sequence ID" value="TDW05452.1"/>
    <property type="molecule type" value="Genomic_DNA"/>
</dbReference>
<name>A0A4R7Z3M0_9FIRM</name>
<accession>A0A4R7Z3M0</accession>
<dbReference type="RefSeq" id="WP_111570797.1">
    <property type="nucleotide sequence ID" value="NZ_QLME01000001.1"/>
</dbReference>
<gene>
    <name evidence="1" type="ORF">C8C77_10763</name>
</gene>
<evidence type="ECO:0000313" key="2">
    <source>
        <dbReference type="Proteomes" id="UP000294697"/>
    </source>
</evidence>
<dbReference type="InterPro" id="IPR036918">
    <property type="entry name" value="Pyrv_Knase_C_sf"/>
</dbReference>
<dbReference type="Proteomes" id="UP000294697">
    <property type="component" value="Unassembled WGS sequence"/>
</dbReference>
<reference evidence="1 2" key="1">
    <citation type="submission" date="2019-03" db="EMBL/GenBank/DDBJ databases">
        <title>Subsurface microbial communities from deep shales in Ohio and West Virginia, USA.</title>
        <authorList>
            <person name="Wrighton K."/>
        </authorList>
    </citation>
    <scope>NUCLEOTIDE SEQUENCE [LARGE SCALE GENOMIC DNA]</scope>
    <source>
        <strain evidence="1 2">MSL9.2</strain>
    </source>
</reference>
<comment type="caution">
    <text evidence="1">The sequence shown here is derived from an EMBL/GenBank/DDBJ whole genome shotgun (WGS) entry which is preliminary data.</text>
</comment>
<proteinExistence type="predicted"/>
<sequence>MPFKDIIIPEAKDVKLSAIINTFSLFGGGMQLCVEAIIMAFEQGFIEKREEVIACSADTAIVATGSYKRLMFSPYEGMEIKEIICKPRDLTITRNKVYSEDEK</sequence>
<evidence type="ECO:0000313" key="1">
    <source>
        <dbReference type="EMBL" id="TDW05452.1"/>
    </source>
</evidence>
<organism evidence="1 2">
    <name type="scientific">Halanaerobium saccharolyticum</name>
    <dbReference type="NCBI Taxonomy" id="43595"/>
    <lineage>
        <taxon>Bacteria</taxon>
        <taxon>Bacillati</taxon>
        <taxon>Bacillota</taxon>
        <taxon>Clostridia</taxon>
        <taxon>Halanaerobiales</taxon>
        <taxon>Halanaerobiaceae</taxon>
        <taxon>Halanaerobium</taxon>
    </lineage>
</organism>
<dbReference type="OrthoDB" id="9782984at2"/>
<dbReference type="Gene3D" id="3.40.1380.20">
    <property type="entry name" value="Pyruvate kinase, C-terminal domain"/>
    <property type="match status" value="1"/>
</dbReference>